<evidence type="ECO:0000256" key="1">
    <source>
        <dbReference type="SAM" id="MobiDB-lite"/>
    </source>
</evidence>
<feature type="compositionally biased region" description="Low complexity" evidence="1">
    <location>
        <begin position="45"/>
        <end position="55"/>
    </location>
</feature>
<reference evidence="2 3" key="1">
    <citation type="submission" date="2024-02" db="EMBL/GenBank/DDBJ databases">
        <authorList>
            <person name="Chen Y."/>
            <person name="Shah S."/>
            <person name="Dougan E. K."/>
            <person name="Thang M."/>
            <person name="Chan C."/>
        </authorList>
    </citation>
    <scope>NUCLEOTIDE SEQUENCE [LARGE SCALE GENOMIC DNA]</scope>
</reference>
<feature type="compositionally biased region" description="Low complexity" evidence="1">
    <location>
        <begin position="139"/>
        <end position="150"/>
    </location>
</feature>
<evidence type="ECO:0000313" key="2">
    <source>
        <dbReference type="EMBL" id="CAK9061156.1"/>
    </source>
</evidence>
<name>A0ABP0NBU2_9DINO</name>
<dbReference type="EMBL" id="CAXAMN010021585">
    <property type="protein sequence ID" value="CAK9061156.1"/>
    <property type="molecule type" value="Genomic_DNA"/>
</dbReference>
<organism evidence="2 3">
    <name type="scientific">Durusdinium trenchii</name>
    <dbReference type="NCBI Taxonomy" id="1381693"/>
    <lineage>
        <taxon>Eukaryota</taxon>
        <taxon>Sar</taxon>
        <taxon>Alveolata</taxon>
        <taxon>Dinophyceae</taxon>
        <taxon>Suessiales</taxon>
        <taxon>Symbiodiniaceae</taxon>
        <taxon>Durusdinium</taxon>
    </lineage>
</organism>
<dbReference type="Proteomes" id="UP001642484">
    <property type="component" value="Unassembled WGS sequence"/>
</dbReference>
<feature type="region of interest" description="Disordered" evidence="1">
    <location>
        <begin position="131"/>
        <end position="210"/>
    </location>
</feature>
<sequence length="210" mass="23296">MADSAGLAVLRPRVNRASGSSAVPRRTAVKSAAKAMLAGKRRSSSVEAVESSSGGEAERLQHEAQQALARLMHEKRQELEQIRQEAKQRQLAQLRSRLQQQQVLVTGATSEPAGAPARAPAERLRRQLLRARAPEEAESLQSVESSSEAQLAEEEEEEEEEEEDEEDEEEEPRHVKRKARRMDEVDRKPVQLKAKAASKALLIPRARGEG</sequence>
<feature type="region of interest" description="Disordered" evidence="1">
    <location>
        <begin position="103"/>
        <end position="122"/>
    </location>
</feature>
<comment type="caution">
    <text evidence="2">The sequence shown here is derived from an EMBL/GenBank/DDBJ whole genome shotgun (WGS) entry which is preliminary data.</text>
</comment>
<proteinExistence type="predicted"/>
<keyword evidence="3" id="KW-1185">Reference proteome</keyword>
<gene>
    <name evidence="2" type="ORF">CCMP2556_LOCUS30080</name>
</gene>
<accession>A0ABP0NBU2</accession>
<evidence type="ECO:0000313" key="3">
    <source>
        <dbReference type="Proteomes" id="UP001642484"/>
    </source>
</evidence>
<protein>
    <submittedName>
        <fullName evidence="2">Uncharacterized protein</fullName>
    </submittedName>
</protein>
<feature type="compositionally biased region" description="Low complexity" evidence="1">
    <location>
        <begin position="192"/>
        <end position="202"/>
    </location>
</feature>
<feature type="region of interest" description="Disordered" evidence="1">
    <location>
        <begin position="35"/>
        <end position="61"/>
    </location>
</feature>
<feature type="compositionally biased region" description="Acidic residues" evidence="1">
    <location>
        <begin position="151"/>
        <end position="170"/>
    </location>
</feature>